<comment type="subcellular location">
    <subcellularLocation>
        <location evidence="1 9">Nucleus</location>
        <location evidence="1 9">Nuclear pore complex</location>
    </subcellularLocation>
</comment>
<proteinExistence type="inferred from homology"/>
<evidence type="ECO:0000256" key="8">
    <source>
        <dbReference type="ARBA" id="ARBA00023242"/>
    </source>
</evidence>
<dbReference type="EMBL" id="SEOQ01000345">
    <property type="protein sequence ID" value="TFY65205.1"/>
    <property type="molecule type" value="Genomic_DNA"/>
</dbReference>
<keyword evidence="6 9" id="KW-0811">Translocation</keyword>
<dbReference type="InterPro" id="IPR011502">
    <property type="entry name" value="Nucleoporin_Nup85"/>
</dbReference>
<evidence type="ECO:0000256" key="4">
    <source>
        <dbReference type="ARBA" id="ARBA00022816"/>
    </source>
</evidence>
<evidence type="ECO:0000256" key="2">
    <source>
        <dbReference type="ARBA" id="ARBA00005573"/>
    </source>
</evidence>
<keyword evidence="4 9" id="KW-0509">mRNA transport</keyword>
<organism evidence="10 11">
    <name type="scientific">Dentipellis fragilis</name>
    <dbReference type="NCBI Taxonomy" id="205917"/>
    <lineage>
        <taxon>Eukaryota</taxon>
        <taxon>Fungi</taxon>
        <taxon>Dikarya</taxon>
        <taxon>Basidiomycota</taxon>
        <taxon>Agaricomycotina</taxon>
        <taxon>Agaricomycetes</taxon>
        <taxon>Russulales</taxon>
        <taxon>Hericiaceae</taxon>
        <taxon>Dentipellis</taxon>
    </lineage>
</organism>
<keyword evidence="7 9" id="KW-0906">Nuclear pore complex</keyword>
<dbReference type="GO" id="GO:0006606">
    <property type="term" value="P:protein import into nucleus"/>
    <property type="evidence" value="ECO:0007669"/>
    <property type="project" value="TreeGrafter"/>
</dbReference>
<dbReference type="Proteomes" id="UP000298327">
    <property type="component" value="Unassembled WGS sequence"/>
</dbReference>
<evidence type="ECO:0000313" key="10">
    <source>
        <dbReference type="EMBL" id="TFY65205.1"/>
    </source>
</evidence>
<dbReference type="GO" id="GO:0006406">
    <property type="term" value="P:mRNA export from nucleus"/>
    <property type="evidence" value="ECO:0007669"/>
    <property type="project" value="TreeGrafter"/>
</dbReference>
<comment type="caution">
    <text evidence="10">The sequence shown here is derived from an EMBL/GenBank/DDBJ whole genome shotgun (WGS) entry which is preliminary data.</text>
</comment>
<accession>A0A4Y9YS31</accession>
<keyword evidence="5 9" id="KW-0653">Protein transport</keyword>
<reference evidence="10 11" key="1">
    <citation type="submission" date="2019-02" db="EMBL/GenBank/DDBJ databases">
        <title>Genome sequencing of the rare red list fungi Dentipellis fragilis.</title>
        <authorList>
            <person name="Buettner E."/>
            <person name="Kellner H."/>
        </authorList>
    </citation>
    <scope>NUCLEOTIDE SEQUENCE [LARGE SCALE GENOMIC DNA]</scope>
    <source>
        <strain evidence="10 11">DSM 105465</strain>
    </source>
</reference>
<dbReference type="GO" id="GO:0017056">
    <property type="term" value="F:structural constituent of nuclear pore"/>
    <property type="evidence" value="ECO:0007669"/>
    <property type="project" value="TreeGrafter"/>
</dbReference>
<keyword evidence="3 9" id="KW-0813">Transport</keyword>
<dbReference type="PANTHER" id="PTHR13373">
    <property type="entry name" value="FROUNT PROTEIN-RELATED"/>
    <property type="match status" value="1"/>
</dbReference>
<evidence type="ECO:0000256" key="1">
    <source>
        <dbReference type="ARBA" id="ARBA00004567"/>
    </source>
</evidence>
<keyword evidence="9" id="KW-0472">Membrane</keyword>
<dbReference type="Pfam" id="PF07575">
    <property type="entry name" value="Nucleopor_Nup85"/>
    <property type="match status" value="2"/>
</dbReference>
<keyword evidence="8 9" id="KW-0539">Nucleus</keyword>
<dbReference type="GO" id="GO:0031965">
    <property type="term" value="C:nuclear membrane"/>
    <property type="evidence" value="ECO:0007669"/>
    <property type="project" value="UniProtKB-UniRule"/>
</dbReference>
<name>A0A4Y9YS31_9AGAM</name>
<sequence length="506" mass="55508">MRGWTILKTGGTTLATSSASWKVDQKSFSGYVLKWVLTGKKSAPLGVSSLTIGCEDKISHDMPPDPTNLEDSIHAALFSGQPISALSHAYQLDVWLAAHLADLMEPLDLINQQPDEETGLSLRQHYVLLYAEYLRSDPALWRITVDYMCSCGSIGKERADEVLLRVPSLPNLSKKSATSTEDSSGFGLRSGELVGTLKEIIKTCFEYEREGVRRMVCSIAAQTFLREREYGLAISYMTSAEDWTGLGRIVDCILTEYIKHGPEPFARSVATVAPSLQSLRSHPGANGVFVHRLVFAVRYAEFHQRRLSGDLQEAALDLVAMFQEEIAPESWWGVLICDAVELLKNGEYRPSRGFSQQREPITVLSDGSMLFSSPAAVELLKRLEEIHVRASQGSGDDYLPAALNTLVRLLERVFGSLRRVLLHLLLEPPGAFSSRADISQYRAHWHPAHRRPVQVESGKHGTDTARIAGGPGSTIGPDGDLDVPLHARDGAPRHGGNTAAAVLGTE</sequence>
<gene>
    <name evidence="10" type="ORF">EVG20_g5686</name>
</gene>
<dbReference type="GO" id="GO:0045893">
    <property type="term" value="P:positive regulation of DNA-templated transcription"/>
    <property type="evidence" value="ECO:0007669"/>
    <property type="project" value="TreeGrafter"/>
</dbReference>
<dbReference type="PANTHER" id="PTHR13373:SF21">
    <property type="entry name" value="NUCLEAR PORE COMPLEX PROTEIN NUP85"/>
    <property type="match status" value="1"/>
</dbReference>
<dbReference type="GO" id="GO:0031080">
    <property type="term" value="C:nuclear pore outer ring"/>
    <property type="evidence" value="ECO:0007669"/>
    <property type="project" value="TreeGrafter"/>
</dbReference>
<evidence type="ECO:0000256" key="3">
    <source>
        <dbReference type="ARBA" id="ARBA00022448"/>
    </source>
</evidence>
<evidence type="ECO:0000256" key="7">
    <source>
        <dbReference type="ARBA" id="ARBA00023132"/>
    </source>
</evidence>
<evidence type="ECO:0000256" key="9">
    <source>
        <dbReference type="RuleBase" id="RU365073"/>
    </source>
</evidence>
<dbReference type="AlphaFoldDB" id="A0A4Y9YS31"/>
<comment type="subunit">
    <text evidence="9">Component of the nuclear pore complex (NPC).</text>
</comment>
<comment type="similarity">
    <text evidence="2 9">Belongs to the nucleoporin Nup85 family.</text>
</comment>
<dbReference type="OrthoDB" id="17644at2759"/>
<evidence type="ECO:0000313" key="11">
    <source>
        <dbReference type="Proteomes" id="UP000298327"/>
    </source>
</evidence>
<comment type="function">
    <text evidence="9">Functions as a component of the nuclear pore complex (NPC).</text>
</comment>
<protein>
    <recommendedName>
        <fullName evidence="9">Nuclear pore complex protein Nup85</fullName>
    </recommendedName>
</protein>
<keyword evidence="11" id="KW-1185">Reference proteome</keyword>
<dbReference type="STRING" id="205917.A0A4Y9YS31"/>
<evidence type="ECO:0000256" key="6">
    <source>
        <dbReference type="ARBA" id="ARBA00023010"/>
    </source>
</evidence>
<evidence type="ECO:0000256" key="5">
    <source>
        <dbReference type="ARBA" id="ARBA00022927"/>
    </source>
</evidence>